<comment type="caution">
    <text evidence="2">The sequence shown here is derived from an EMBL/GenBank/DDBJ whole genome shotgun (WGS) entry which is preliminary data.</text>
</comment>
<sequence>EGIVICKSASGYAPIKGAVVRIKCLEVDNEGYETVSVSCQTMPVQLMPRAISSRLCILTTSWSRIHGKIARLAFLEQSPQEECRVPSNVNRGIDGYKLSSRRILQDKHLKLYPVGPFFYTPEHKPMVNRAPAGGY</sequence>
<evidence type="ECO:0000256" key="1">
    <source>
        <dbReference type="ARBA" id="ARBA00022729"/>
    </source>
</evidence>
<dbReference type="PANTHER" id="PTHR33470">
    <property type="entry name" value="OS01G0164075 PROTEIN"/>
    <property type="match status" value="1"/>
</dbReference>
<dbReference type="GO" id="GO:0071944">
    <property type="term" value="C:cell periphery"/>
    <property type="evidence" value="ECO:0007669"/>
    <property type="project" value="TreeGrafter"/>
</dbReference>
<dbReference type="GO" id="GO:0009723">
    <property type="term" value="P:response to ethylene"/>
    <property type="evidence" value="ECO:0007669"/>
    <property type="project" value="TreeGrafter"/>
</dbReference>
<dbReference type="PANTHER" id="PTHR33470:SF40">
    <property type="entry name" value="PROTEIN SEED AND ROOT HAIR PROTECTIVE PROTEIN"/>
    <property type="match status" value="1"/>
</dbReference>
<evidence type="ECO:0000313" key="3">
    <source>
        <dbReference type="Proteomes" id="UP001154282"/>
    </source>
</evidence>
<accession>A0AAV0MFB4</accession>
<protein>
    <submittedName>
        <fullName evidence="2">Uncharacterized protein</fullName>
    </submittedName>
</protein>
<name>A0AAV0MFB4_9ROSI</name>
<reference evidence="2" key="1">
    <citation type="submission" date="2022-08" db="EMBL/GenBank/DDBJ databases">
        <authorList>
            <person name="Gutierrez-Valencia J."/>
        </authorList>
    </citation>
    <scope>NUCLEOTIDE SEQUENCE</scope>
</reference>
<dbReference type="AlphaFoldDB" id="A0AAV0MFB4"/>
<dbReference type="EMBL" id="CAMGYJ010000007">
    <property type="protein sequence ID" value="CAI0444694.1"/>
    <property type="molecule type" value="Genomic_DNA"/>
</dbReference>
<organism evidence="2 3">
    <name type="scientific">Linum tenue</name>
    <dbReference type="NCBI Taxonomy" id="586396"/>
    <lineage>
        <taxon>Eukaryota</taxon>
        <taxon>Viridiplantae</taxon>
        <taxon>Streptophyta</taxon>
        <taxon>Embryophyta</taxon>
        <taxon>Tracheophyta</taxon>
        <taxon>Spermatophyta</taxon>
        <taxon>Magnoliopsida</taxon>
        <taxon>eudicotyledons</taxon>
        <taxon>Gunneridae</taxon>
        <taxon>Pentapetalae</taxon>
        <taxon>rosids</taxon>
        <taxon>fabids</taxon>
        <taxon>Malpighiales</taxon>
        <taxon>Linaceae</taxon>
        <taxon>Linum</taxon>
    </lineage>
</organism>
<gene>
    <name evidence="2" type="ORF">LITE_LOCUS28199</name>
</gene>
<feature type="non-terminal residue" evidence="2">
    <location>
        <position position="1"/>
    </location>
</feature>
<proteinExistence type="predicted"/>
<keyword evidence="1" id="KW-0732">Signal</keyword>
<evidence type="ECO:0000313" key="2">
    <source>
        <dbReference type="EMBL" id="CAI0444694.1"/>
    </source>
</evidence>
<dbReference type="Proteomes" id="UP001154282">
    <property type="component" value="Unassembled WGS sequence"/>
</dbReference>
<keyword evidence="3" id="KW-1185">Reference proteome</keyword>